<proteinExistence type="predicted"/>
<sequence length="185" mass="21378">MFNASDEIIIDDSRILSEPSLVYICGYASFKIKNKLAFCEMCTNFITQAQSQIEDDLDNFKYLNDLNRGELSIPSDTVVLPGKHIYYVMNHLIPKKFEMDFLKCENKRKLLIQLTNKGFDFTLFNTRLSSQIYYDNCVCGSQFKDVINKLLKTMSNILLNNYTKVKNNSISQLSAPKKRKLLTVL</sequence>
<protein>
    <submittedName>
        <fullName evidence="1">Uncharacterized protein</fullName>
    </submittedName>
</protein>
<organism evidence="1 2">
    <name type="scientific">Cryptolaemus montrouzieri</name>
    <dbReference type="NCBI Taxonomy" id="559131"/>
    <lineage>
        <taxon>Eukaryota</taxon>
        <taxon>Metazoa</taxon>
        <taxon>Ecdysozoa</taxon>
        <taxon>Arthropoda</taxon>
        <taxon>Hexapoda</taxon>
        <taxon>Insecta</taxon>
        <taxon>Pterygota</taxon>
        <taxon>Neoptera</taxon>
        <taxon>Endopterygota</taxon>
        <taxon>Coleoptera</taxon>
        <taxon>Polyphaga</taxon>
        <taxon>Cucujiformia</taxon>
        <taxon>Coccinelloidea</taxon>
        <taxon>Coccinellidae</taxon>
        <taxon>Scymninae</taxon>
        <taxon>Scymnini</taxon>
        <taxon>Cryptolaemus</taxon>
    </lineage>
</organism>
<comment type="caution">
    <text evidence="1">The sequence shown here is derived from an EMBL/GenBank/DDBJ whole genome shotgun (WGS) entry which is preliminary data.</text>
</comment>
<dbReference type="AlphaFoldDB" id="A0ABD2NXC0"/>
<name>A0ABD2NXC0_9CUCU</name>
<reference evidence="1 2" key="1">
    <citation type="journal article" date="2021" name="BMC Biol.">
        <title>Horizontally acquired antibacterial genes associated with adaptive radiation of ladybird beetles.</title>
        <authorList>
            <person name="Li H.S."/>
            <person name="Tang X.F."/>
            <person name="Huang Y.H."/>
            <person name="Xu Z.Y."/>
            <person name="Chen M.L."/>
            <person name="Du X.Y."/>
            <person name="Qiu B.Y."/>
            <person name="Chen P.T."/>
            <person name="Zhang W."/>
            <person name="Slipinski A."/>
            <person name="Escalona H.E."/>
            <person name="Waterhouse R.M."/>
            <person name="Zwick A."/>
            <person name="Pang H."/>
        </authorList>
    </citation>
    <scope>NUCLEOTIDE SEQUENCE [LARGE SCALE GENOMIC DNA]</scope>
    <source>
        <strain evidence="1">SYSU2018</strain>
    </source>
</reference>
<dbReference type="EMBL" id="JABFTP020000144">
    <property type="protein sequence ID" value="KAL3283371.1"/>
    <property type="molecule type" value="Genomic_DNA"/>
</dbReference>
<evidence type="ECO:0000313" key="1">
    <source>
        <dbReference type="EMBL" id="KAL3283371.1"/>
    </source>
</evidence>
<keyword evidence="2" id="KW-1185">Reference proteome</keyword>
<gene>
    <name evidence="1" type="ORF">HHI36_006519</name>
</gene>
<accession>A0ABD2NXC0</accession>
<evidence type="ECO:0000313" key="2">
    <source>
        <dbReference type="Proteomes" id="UP001516400"/>
    </source>
</evidence>
<dbReference type="Proteomes" id="UP001516400">
    <property type="component" value="Unassembled WGS sequence"/>
</dbReference>